<keyword evidence="3" id="KW-0479">Metal-binding</keyword>
<dbReference type="GO" id="GO:0016829">
    <property type="term" value="F:lyase activity"/>
    <property type="evidence" value="ECO:0007669"/>
    <property type="project" value="UniProtKB-KW"/>
</dbReference>
<evidence type="ECO:0000256" key="2">
    <source>
        <dbReference type="ARBA" id="ARBA00022617"/>
    </source>
</evidence>
<evidence type="ECO:0000256" key="6">
    <source>
        <dbReference type="SAM" id="MobiDB-lite"/>
    </source>
</evidence>
<evidence type="ECO:0000256" key="4">
    <source>
        <dbReference type="ARBA" id="ARBA00023004"/>
    </source>
</evidence>
<sequence length="426" mass="47185">MASDTRTYPLRQPAKHNPPPRLHLVFPEAQKQVFTAYIGIELHSQKCKTTKDALSILSEPRSKIQNWLEEVTPISTEQFFVLDDTPNHRQTSIPTQAQAQDPSSIKKSTTLIWACYWPTKDSYQKALANLNLSSLHTSLPESLRPAIGFWAECFTSDIARLETVYSATDYMPGLARLPGTSTTKHLHTGYWGAARDRIPGSGEDLFTGDGAVRNYGNGESAAPAEEGESEDVDFQSSLNSSIKGTNPSDMVHIRSGQFWGNCNEEEASAYLDNLEPKLRGGLLYLWNSPEESGSLGVRYLRNTNTTSLEGKNSEKGGEEDADAVYGADTDPSIADFLDTCPKETCVTAFFRNMADLEKWASKHPSHLAIHAGAVSHGRRFGDARRFRTWHEVSVIRGGEARFEYVNCVDGRGFGRGMVSVQRSELL</sequence>
<dbReference type="GO" id="GO:0046872">
    <property type="term" value="F:metal ion binding"/>
    <property type="evidence" value="ECO:0007669"/>
    <property type="project" value="UniProtKB-KW"/>
</dbReference>
<evidence type="ECO:0000256" key="5">
    <source>
        <dbReference type="ARBA" id="ARBA00023239"/>
    </source>
</evidence>
<protein>
    <submittedName>
        <fullName evidence="7">Hem-containing dehydratase protein</fullName>
    </submittedName>
</protein>
<accession>A0A9W9W363</accession>
<evidence type="ECO:0000313" key="7">
    <source>
        <dbReference type="EMBL" id="KAJ5397716.1"/>
    </source>
</evidence>
<keyword evidence="8" id="KW-1185">Reference proteome</keyword>
<feature type="region of interest" description="Disordered" evidence="6">
    <location>
        <begin position="1"/>
        <end position="20"/>
    </location>
</feature>
<name>A0A9W9W363_9EURO</name>
<evidence type="ECO:0000256" key="1">
    <source>
        <dbReference type="ARBA" id="ARBA00001970"/>
    </source>
</evidence>
<dbReference type="OrthoDB" id="3359285at2759"/>
<reference evidence="7" key="1">
    <citation type="submission" date="2022-12" db="EMBL/GenBank/DDBJ databases">
        <authorList>
            <person name="Petersen C."/>
        </authorList>
    </citation>
    <scope>NUCLEOTIDE SEQUENCE</scope>
    <source>
        <strain evidence="7">IBT 29677</strain>
    </source>
</reference>
<dbReference type="EMBL" id="JAPZBU010000006">
    <property type="protein sequence ID" value="KAJ5397716.1"/>
    <property type="molecule type" value="Genomic_DNA"/>
</dbReference>
<dbReference type="GeneID" id="81369446"/>
<comment type="caution">
    <text evidence="7">The sequence shown here is derived from an EMBL/GenBank/DDBJ whole genome shotgun (WGS) entry which is preliminary data.</text>
</comment>
<keyword evidence="4" id="KW-0408">Iron</keyword>
<gene>
    <name evidence="7" type="ORF">N7509_005829</name>
</gene>
<dbReference type="InterPro" id="IPR025702">
    <property type="entry name" value="OXD"/>
</dbReference>
<dbReference type="Pfam" id="PF13816">
    <property type="entry name" value="Dehydratase_hem"/>
    <property type="match status" value="1"/>
</dbReference>
<keyword evidence="2" id="KW-0349">Heme</keyword>
<dbReference type="AlphaFoldDB" id="A0A9W9W363"/>
<reference evidence="7" key="2">
    <citation type="journal article" date="2023" name="IMA Fungus">
        <title>Comparative genomic study of the Penicillium genus elucidates a diverse pangenome and 15 lateral gene transfer events.</title>
        <authorList>
            <person name="Petersen C."/>
            <person name="Sorensen T."/>
            <person name="Nielsen M.R."/>
            <person name="Sondergaard T.E."/>
            <person name="Sorensen J.L."/>
            <person name="Fitzpatrick D.A."/>
            <person name="Frisvad J.C."/>
            <person name="Nielsen K.L."/>
        </authorList>
    </citation>
    <scope>NUCLEOTIDE SEQUENCE</scope>
    <source>
        <strain evidence="7">IBT 29677</strain>
    </source>
</reference>
<dbReference type="RefSeq" id="XP_056489768.1">
    <property type="nucleotide sequence ID" value="XM_056630466.1"/>
</dbReference>
<comment type="cofactor">
    <cofactor evidence="1">
        <name>heme b</name>
        <dbReference type="ChEBI" id="CHEBI:60344"/>
    </cofactor>
</comment>
<keyword evidence="5" id="KW-0456">Lyase</keyword>
<evidence type="ECO:0000313" key="8">
    <source>
        <dbReference type="Proteomes" id="UP001147747"/>
    </source>
</evidence>
<proteinExistence type="predicted"/>
<organism evidence="7 8">
    <name type="scientific">Penicillium cosmopolitanum</name>
    <dbReference type="NCBI Taxonomy" id="1131564"/>
    <lineage>
        <taxon>Eukaryota</taxon>
        <taxon>Fungi</taxon>
        <taxon>Dikarya</taxon>
        <taxon>Ascomycota</taxon>
        <taxon>Pezizomycotina</taxon>
        <taxon>Eurotiomycetes</taxon>
        <taxon>Eurotiomycetidae</taxon>
        <taxon>Eurotiales</taxon>
        <taxon>Aspergillaceae</taxon>
        <taxon>Penicillium</taxon>
    </lineage>
</organism>
<evidence type="ECO:0000256" key="3">
    <source>
        <dbReference type="ARBA" id="ARBA00022723"/>
    </source>
</evidence>
<dbReference type="Proteomes" id="UP001147747">
    <property type="component" value="Unassembled WGS sequence"/>
</dbReference>